<dbReference type="RefSeq" id="XP_025348605.1">
    <property type="nucleotide sequence ID" value="XM_025492253.1"/>
</dbReference>
<feature type="compositionally biased region" description="Polar residues" evidence="6">
    <location>
        <begin position="41"/>
        <end position="50"/>
    </location>
</feature>
<dbReference type="GO" id="GO:0000981">
    <property type="term" value="F:DNA-binding transcription factor activity, RNA polymerase II-specific"/>
    <property type="evidence" value="ECO:0007669"/>
    <property type="project" value="InterPro"/>
</dbReference>
<dbReference type="InterPro" id="IPR051089">
    <property type="entry name" value="prtT"/>
</dbReference>
<dbReference type="AlphaFoldDB" id="A0A316UEB7"/>
<organism evidence="8 9">
    <name type="scientific">Pseudomicrostroma glucosiphilum</name>
    <dbReference type="NCBI Taxonomy" id="1684307"/>
    <lineage>
        <taxon>Eukaryota</taxon>
        <taxon>Fungi</taxon>
        <taxon>Dikarya</taxon>
        <taxon>Basidiomycota</taxon>
        <taxon>Ustilaginomycotina</taxon>
        <taxon>Exobasidiomycetes</taxon>
        <taxon>Microstromatales</taxon>
        <taxon>Microstromatales incertae sedis</taxon>
        <taxon>Pseudomicrostroma</taxon>
    </lineage>
</organism>
<dbReference type="Gene3D" id="4.10.240.10">
    <property type="entry name" value="Zn(2)-C6 fungal-type DNA-binding domain"/>
    <property type="match status" value="1"/>
</dbReference>
<accession>A0A316UEB7</accession>
<evidence type="ECO:0000313" key="8">
    <source>
        <dbReference type="EMBL" id="PWN21445.1"/>
    </source>
</evidence>
<evidence type="ECO:0000256" key="4">
    <source>
        <dbReference type="ARBA" id="ARBA00023163"/>
    </source>
</evidence>
<evidence type="ECO:0000313" key="9">
    <source>
        <dbReference type="Proteomes" id="UP000245942"/>
    </source>
</evidence>
<comment type="subcellular location">
    <subcellularLocation>
        <location evidence="1">Nucleus</location>
    </subcellularLocation>
</comment>
<name>A0A316UEB7_9BASI</name>
<dbReference type="PANTHER" id="PTHR31845:SF17">
    <property type="entry name" value="ZN(II)2CYS6 TRANSCRIPTION FACTOR (EUROFUNG)"/>
    <property type="match status" value="1"/>
</dbReference>
<keyword evidence="2" id="KW-0805">Transcription regulation</keyword>
<dbReference type="InterPro" id="IPR036864">
    <property type="entry name" value="Zn2-C6_fun-type_DNA-bd_sf"/>
</dbReference>
<dbReference type="SMART" id="SM00066">
    <property type="entry name" value="GAL4"/>
    <property type="match status" value="1"/>
</dbReference>
<feature type="region of interest" description="Disordered" evidence="6">
    <location>
        <begin position="1"/>
        <end position="57"/>
    </location>
</feature>
<dbReference type="GeneID" id="37013987"/>
<dbReference type="EMBL" id="KZ819325">
    <property type="protein sequence ID" value="PWN21445.1"/>
    <property type="molecule type" value="Genomic_DNA"/>
</dbReference>
<evidence type="ECO:0000256" key="6">
    <source>
        <dbReference type="SAM" id="MobiDB-lite"/>
    </source>
</evidence>
<dbReference type="STRING" id="1684307.A0A316UEB7"/>
<dbReference type="PANTHER" id="PTHR31845">
    <property type="entry name" value="FINGER DOMAIN PROTEIN, PUTATIVE-RELATED"/>
    <property type="match status" value="1"/>
</dbReference>
<feature type="compositionally biased region" description="Low complexity" evidence="6">
    <location>
        <begin position="18"/>
        <end position="29"/>
    </location>
</feature>
<feature type="domain" description="Zn(2)-C6 fungal-type" evidence="7">
    <location>
        <begin position="63"/>
        <end position="100"/>
    </location>
</feature>
<sequence>MAAAPIRSPRPASPTPSSPTGSATSSLSPHAQTRKRARGQNDITSTSPQVVNHDDRPRRISRACLQCRGRKQKCLVDENHKDDPSRPCRRCLRNRFACSFETIDEGPSVQTGTRPTIADLQALEAKVDGQEDRLRAVEAWATAERSRHGGSSPEPSARVHSALTDLPTLADVATAHGYYNARTRGTSEIEGSGMVRFGDAQPIAQPNGTSDRTHSMAGVDTLRLEAPIATLRSLVGTITRRSPSGADLTQVQPWDPVTRGLLSLADASECVHTYIKHCHYMAPFLDDKMLQSLPQLRSRSNLFLAICCVGARLWRSVDLSSHLTTHPRYDDLIKLLDDSLAVFLLHPTSKDVSLESVQALLVTAQWMPMVRSAASPKGYESRYSEMSVWSMLGLAGRHALFLGLEKASSPPFQGWRGDRQTYKTWHNLLTCDANLMMTSGLPPSTYAASSSRNILSLESHGLPQTADDVRVGALLQLAAIAQSTVQRTSALPEIDQHAINRCNEGLDEWERHWADPLREQGTRHDQMPLTSLRWYRLTINSLALRPLLSAQEAQSPSRPSQQFLTSALVHSLDAATYLLVAFTRYAQTRNTQMLSTLSFPTFPDSAEGWSLNDRSVKRLCYALDSIWVTLTFATVFIVLCYTRGHIDDSMKIVPFDVSTSPLLLRAPPRPPRQGSVFSELTTLAGQIYDTVCTLAPGPHPAHELRIVVHSVINSVMSLAQSASAPVQENNNHSSHSHGVDTDTAAVQSLQELLDGSDLQWLGQVWDEMMTGTGEMRNDIGGQSRSAWPSE</sequence>
<reference evidence="8 9" key="1">
    <citation type="journal article" date="2018" name="Mol. Biol. Evol.">
        <title>Broad Genomic Sampling Reveals a Smut Pathogenic Ancestry of the Fungal Clade Ustilaginomycotina.</title>
        <authorList>
            <person name="Kijpornyongpan T."/>
            <person name="Mondo S.J."/>
            <person name="Barry K."/>
            <person name="Sandor L."/>
            <person name="Lee J."/>
            <person name="Lipzen A."/>
            <person name="Pangilinan J."/>
            <person name="LaButti K."/>
            <person name="Hainaut M."/>
            <person name="Henrissat B."/>
            <person name="Grigoriev I.V."/>
            <person name="Spatafora J.W."/>
            <person name="Aime M.C."/>
        </authorList>
    </citation>
    <scope>NUCLEOTIDE SEQUENCE [LARGE SCALE GENOMIC DNA]</scope>
    <source>
        <strain evidence="8 9">MCA 4718</strain>
    </source>
</reference>
<dbReference type="GO" id="GO:0005634">
    <property type="term" value="C:nucleus"/>
    <property type="evidence" value="ECO:0007669"/>
    <property type="project" value="UniProtKB-SubCell"/>
</dbReference>
<keyword evidence="4" id="KW-0804">Transcription</keyword>
<dbReference type="PROSITE" id="PS50048">
    <property type="entry name" value="ZN2_CY6_FUNGAL_2"/>
    <property type="match status" value="1"/>
</dbReference>
<proteinExistence type="predicted"/>
<keyword evidence="9" id="KW-1185">Reference proteome</keyword>
<evidence type="ECO:0000256" key="1">
    <source>
        <dbReference type="ARBA" id="ARBA00004123"/>
    </source>
</evidence>
<dbReference type="GO" id="GO:0008270">
    <property type="term" value="F:zinc ion binding"/>
    <property type="evidence" value="ECO:0007669"/>
    <property type="project" value="InterPro"/>
</dbReference>
<dbReference type="Proteomes" id="UP000245942">
    <property type="component" value="Unassembled WGS sequence"/>
</dbReference>
<evidence type="ECO:0000256" key="5">
    <source>
        <dbReference type="ARBA" id="ARBA00023242"/>
    </source>
</evidence>
<keyword evidence="3" id="KW-0238">DNA-binding</keyword>
<protein>
    <recommendedName>
        <fullName evidence="7">Zn(2)-C6 fungal-type domain-containing protein</fullName>
    </recommendedName>
</protein>
<dbReference type="SUPFAM" id="SSF57701">
    <property type="entry name" value="Zn2/Cys6 DNA-binding domain"/>
    <property type="match status" value="1"/>
</dbReference>
<dbReference type="GO" id="GO:0000976">
    <property type="term" value="F:transcription cis-regulatory region binding"/>
    <property type="evidence" value="ECO:0007669"/>
    <property type="project" value="TreeGrafter"/>
</dbReference>
<dbReference type="OrthoDB" id="4454541at2759"/>
<gene>
    <name evidence="8" type="ORF">BCV69DRAFT_282166</name>
</gene>
<dbReference type="InterPro" id="IPR001138">
    <property type="entry name" value="Zn2Cys6_DnaBD"/>
</dbReference>
<keyword evidence="5" id="KW-0539">Nucleus</keyword>
<evidence type="ECO:0000256" key="3">
    <source>
        <dbReference type="ARBA" id="ARBA00023125"/>
    </source>
</evidence>
<evidence type="ECO:0000259" key="7">
    <source>
        <dbReference type="PROSITE" id="PS50048"/>
    </source>
</evidence>
<dbReference type="CDD" id="cd12148">
    <property type="entry name" value="fungal_TF_MHR"/>
    <property type="match status" value="1"/>
</dbReference>
<dbReference type="CDD" id="cd00067">
    <property type="entry name" value="GAL4"/>
    <property type="match status" value="1"/>
</dbReference>
<evidence type="ECO:0000256" key="2">
    <source>
        <dbReference type="ARBA" id="ARBA00023015"/>
    </source>
</evidence>
<feature type="compositionally biased region" description="Low complexity" evidence="6">
    <location>
        <begin position="1"/>
        <end position="10"/>
    </location>
</feature>